<proteinExistence type="inferred from homology"/>
<reference evidence="14 15" key="1">
    <citation type="submission" date="2022-06" db="EMBL/GenBank/DDBJ databases">
        <title>A taxonomic note on the genus Prevotella: Description of four novel genera and emended description of the genera Hallella and Xylanibacter.</title>
        <authorList>
            <person name="Hitch T.C.A."/>
        </authorList>
    </citation>
    <scope>NUCLEOTIDE SEQUENCE [LARGE SCALE GENOMIC DNA]</scope>
    <source>
        <strain evidence="14 15">DSM 100619</strain>
    </source>
</reference>
<dbReference type="EC" id="6.1.1.7" evidence="11"/>
<evidence type="ECO:0000259" key="13">
    <source>
        <dbReference type="PROSITE" id="PS50860"/>
    </source>
</evidence>
<feature type="binding site" evidence="11">
    <location>
        <position position="683"/>
    </location>
    <ligand>
        <name>Zn(2+)</name>
        <dbReference type="ChEBI" id="CHEBI:29105"/>
    </ligand>
</feature>
<evidence type="ECO:0000256" key="9">
    <source>
        <dbReference type="ARBA" id="ARBA00022917"/>
    </source>
</evidence>
<comment type="caution">
    <text evidence="14">The sequence shown here is derived from an EMBL/GenBank/DDBJ whole genome shotgun (WGS) entry which is preliminary data.</text>
</comment>
<keyword evidence="7 11" id="KW-0067">ATP-binding</keyword>
<feature type="binding site" evidence="11">
    <location>
        <position position="581"/>
    </location>
    <ligand>
        <name>Zn(2+)</name>
        <dbReference type="ChEBI" id="CHEBI:29105"/>
    </ligand>
</feature>
<comment type="cofactor">
    <cofactor evidence="11">
        <name>Zn(2+)</name>
        <dbReference type="ChEBI" id="CHEBI:29105"/>
    </cofactor>
    <text evidence="11">Binds 1 zinc ion per subunit.</text>
</comment>
<comment type="subcellular location">
    <subcellularLocation>
        <location evidence="11">Cytoplasm</location>
    </subcellularLocation>
</comment>
<dbReference type="NCBIfam" id="TIGR00344">
    <property type="entry name" value="alaS"/>
    <property type="match status" value="1"/>
</dbReference>
<comment type="function">
    <text evidence="11">Catalyzes the attachment of alanine to tRNA(Ala) in a two-step reaction: alanine is first activated by ATP to form Ala-AMP and then transferred to the acceptor end of tRNA(Ala). Also edits incorrectly charged Ser-tRNA(Ala) and Gly-tRNA(Ala) via its editing domain.</text>
</comment>
<keyword evidence="3 11" id="KW-0436">Ligase</keyword>
<keyword evidence="12" id="KW-0175">Coiled coil</keyword>
<protein>
    <recommendedName>
        <fullName evidence="11">Alanine--tRNA ligase</fullName>
        <ecNumber evidence="11">6.1.1.7</ecNumber>
    </recommendedName>
    <alternativeName>
        <fullName evidence="11">Alanyl-tRNA synthetase</fullName>
        <shortName evidence="11">AlaRS</shortName>
    </alternativeName>
</protein>
<dbReference type="InterPro" id="IPR018162">
    <property type="entry name" value="Ala-tRNA-ligase_IIc_anticod-bd"/>
</dbReference>
<dbReference type="RefSeq" id="WP_252759658.1">
    <property type="nucleotide sequence ID" value="NZ_JAMXLY010000001.1"/>
</dbReference>
<dbReference type="InterPro" id="IPR023033">
    <property type="entry name" value="Ala_tRNA_ligase_euk/bac"/>
</dbReference>
<evidence type="ECO:0000256" key="11">
    <source>
        <dbReference type="HAMAP-Rule" id="MF_00036"/>
    </source>
</evidence>
<dbReference type="Gene3D" id="3.10.310.40">
    <property type="match status" value="1"/>
</dbReference>
<dbReference type="InterPro" id="IPR050058">
    <property type="entry name" value="Ala-tRNA_ligase"/>
</dbReference>
<keyword evidence="6 11" id="KW-0862">Zinc</keyword>
<name>A0ABT1BT85_9BACT</name>
<evidence type="ECO:0000313" key="15">
    <source>
        <dbReference type="Proteomes" id="UP001204015"/>
    </source>
</evidence>
<keyword evidence="10 11" id="KW-0030">Aminoacyl-tRNA synthetase</keyword>
<dbReference type="Proteomes" id="UP001204015">
    <property type="component" value="Unassembled WGS sequence"/>
</dbReference>
<dbReference type="Gene3D" id="2.40.30.130">
    <property type="match status" value="1"/>
</dbReference>
<dbReference type="GO" id="GO:0004813">
    <property type="term" value="F:alanine-tRNA ligase activity"/>
    <property type="evidence" value="ECO:0007669"/>
    <property type="project" value="UniProtKB-EC"/>
</dbReference>
<dbReference type="InterPro" id="IPR018163">
    <property type="entry name" value="Thr/Ala-tRNA-synth_IIc_edit"/>
</dbReference>
<evidence type="ECO:0000313" key="14">
    <source>
        <dbReference type="EMBL" id="MCO6024296.1"/>
    </source>
</evidence>
<dbReference type="Gene3D" id="3.30.980.10">
    <property type="entry name" value="Threonyl-trna Synthetase, Chain A, domain 2"/>
    <property type="match status" value="1"/>
</dbReference>
<keyword evidence="5 11" id="KW-0547">Nucleotide-binding</keyword>
<dbReference type="Gene3D" id="3.30.930.10">
    <property type="entry name" value="Bira Bifunctional Protein, Domain 2"/>
    <property type="match status" value="1"/>
</dbReference>
<evidence type="ECO:0000256" key="6">
    <source>
        <dbReference type="ARBA" id="ARBA00022833"/>
    </source>
</evidence>
<accession>A0ABT1BT85</accession>
<dbReference type="EMBL" id="JAMXLY010000001">
    <property type="protein sequence ID" value="MCO6024296.1"/>
    <property type="molecule type" value="Genomic_DNA"/>
</dbReference>
<feature type="binding site" evidence="11">
    <location>
        <position position="679"/>
    </location>
    <ligand>
        <name>Zn(2+)</name>
        <dbReference type="ChEBI" id="CHEBI:29105"/>
    </ligand>
</feature>
<comment type="similarity">
    <text evidence="1 11">Belongs to the class-II aminoacyl-tRNA synthetase family.</text>
</comment>
<evidence type="ECO:0000256" key="3">
    <source>
        <dbReference type="ARBA" id="ARBA00022598"/>
    </source>
</evidence>
<evidence type="ECO:0000256" key="5">
    <source>
        <dbReference type="ARBA" id="ARBA00022741"/>
    </source>
</evidence>
<dbReference type="Pfam" id="PF02272">
    <property type="entry name" value="DHHA1"/>
    <property type="match status" value="1"/>
</dbReference>
<feature type="domain" description="Alanyl-transfer RNA synthetases family profile" evidence="13">
    <location>
        <begin position="2"/>
        <end position="722"/>
    </location>
</feature>
<dbReference type="SUPFAM" id="SSF101353">
    <property type="entry name" value="Putative anticodon-binding domain of alanyl-tRNA synthetase (AlaRS)"/>
    <property type="match status" value="1"/>
</dbReference>
<evidence type="ECO:0000256" key="7">
    <source>
        <dbReference type="ARBA" id="ARBA00022840"/>
    </source>
</evidence>
<dbReference type="Gene3D" id="3.30.54.20">
    <property type="match status" value="1"/>
</dbReference>
<comment type="domain">
    <text evidence="11">Consists of three domains; the N-terminal catalytic domain, the editing domain and the C-terminal C-Ala domain. The editing domain removes incorrectly charged amino acids, while the C-Ala domain, along with tRNA(Ala), serves as a bridge to cooperatively bring together the editing and aminoacylation centers thus stimulating deacylation of misacylated tRNAs.</text>
</comment>
<dbReference type="InterPro" id="IPR003156">
    <property type="entry name" value="DHHA1_dom"/>
</dbReference>
<keyword evidence="8 11" id="KW-0694">RNA-binding</keyword>
<dbReference type="Pfam" id="PF07973">
    <property type="entry name" value="tRNA_SAD"/>
    <property type="match status" value="1"/>
</dbReference>
<dbReference type="SUPFAM" id="SSF55186">
    <property type="entry name" value="ThrRS/AlaRS common domain"/>
    <property type="match status" value="1"/>
</dbReference>
<gene>
    <name evidence="11 14" type="primary">alaS</name>
    <name evidence="14" type="ORF">NG821_00290</name>
</gene>
<comment type="catalytic activity">
    <reaction evidence="11">
        <text>tRNA(Ala) + L-alanine + ATP = L-alanyl-tRNA(Ala) + AMP + diphosphate</text>
        <dbReference type="Rhea" id="RHEA:12540"/>
        <dbReference type="Rhea" id="RHEA-COMP:9657"/>
        <dbReference type="Rhea" id="RHEA-COMP:9923"/>
        <dbReference type="ChEBI" id="CHEBI:30616"/>
        <dbReference type="ChEBI" id="CHEBI:33019"/>
        <dbReference type="ChEBI" id="CHEBI:57972"/>
        <dbReference type="ChEBI" id="CHEBI:78442"/>
        <dbReference type="ChEBI" id="CHEBI:78497"/>
        <dbReference type="ChEBI" id="CHEBI:456215"/>
        <dbReference type="EC" id="6.1.1.7"/>
    </reaction>
</comment>
<evidence type="ECO:0000256" key="12">
    <source>
        <dbReference type="SAM" id="Coils"/>
    </source>
</evidence>
<dbReference type="Pfam" id="PF01411">
    <property type="entry name" value="tRNA-synt_2c"/>
    <property type="match status" value="1"/>
</dbReference>
<evidence type="ECO:0000256" key="1">
    <source>
        <dbReference type="ARBA" id="ARBA00008226"/>
    </source>
</evidence>
<sequence length="887" mass="100197">MMTANEIRDSFKKFFESKGHVIVPSAPMVIKDDPTLMFTNAGMNQWKDIILGTKDPEPRRRCDSQKCLRVSGKHNDLEEVGHDTYHHTMFEMLGNWSFGDYFKQGAIDYAWEYLVGVLHMNPDDLYVTVFEGDQKEGLSRDDEAAGYWSKHVSADHIINGNKHDNFWEMGDTGPCGPCSEIHIDERSAEEKAKVPGRNMVNKDDPQVIEIWNIVFMQYNRKADGSLEPLPMHVIDTGMGFERLVRIMQDKHSNYDTDIFQPIIQEIESLSHKKYGFTSPSGANGEGATEQERVDIAFRVIADHVRAVAFSIADGQLPGNAKAGYVIRRILRRAVRYAYTFLNQKDAFMYKLVPVLIQEMGEAYPELPAQQELITRVMKEEEDSFLRTLDKGIQLLDGDMDELKAHEKTTLDGESAFRLFDTYGFPLDLTELICRENGYTVDVKGFDNEMEKQKARARNAAAVENGDWEVLREGVQQQFVGYDYSEYECHITRYRKVTQKKKTFYELMLDYTPFYGEMGGQVGESGTLVSDTETIKVLDTKRENNQSIHIVNNLPKDLRADFTACVDLEKREGSAANHSCTHLLDYALKQVLGTHVEQKGSYVDDKTLRFDFSHFKKVTDEELRKVEHIVNDMIRQDLPLEEHRDTPIAEAQQLGAVALFGEKYGDKVRVVRFGPSCEFCGGIHVKSTGHIGFFKIIAESSVAAGVRRIEALTGKACEEAIYSMEDHYNTLRSLFNNAKDLESVVRKYIDEHEKMKKEIEQLNAQSVNRLKKDLIKSAEEINGVTVIRSIVPLSPEGAKDLVFQIRAAVPQKLVCVIGSTREDKPLLSAIFSDDMVKEHNLNAGKMIREAAKLIKGGGGGQAYYAQAGGKDANGLSAAVDKMIDLANL</sequence>
<keyword evidence="4 11" id="KW-0479">Metal-binding</keyword>
<feature type="binding site" evidence="11">
    <location>
        <position position="577"/>
    </location>
    <ligand>
        <name>Zn(2+)</name>
        <dbReference type="ChEBI" id="CHEBI:29105"/>
    </ligand>
</feature>
<dbReference type="SMART" id="SM00863">
    <property type="entry name" value="tRNA_SAD"/>
    <property type="match status" value="1"/>
</dbReference>
<dbReference type="SUPFAM" id="SSF55681">
    <property type="entry name" value="Class II aaRS and biotin synthetases"/>
    <property type="match status" value="1"/>
</dbReference>
<dbReference type="InterPro" id="IPR018165">
    <property type="entry name" value="Ala-tRNA-synth_IIc_core"/>
</dbReference>
<evidence type="ECO:0000256" key="2">
    <source>
        <dbReference type="ARBA" id="ARBA00022555"/>
    </source>
</evidence>
<dbReference type="HAMAP" id="MF_00036_B">
    <property type="entry name" value="Ala_tRNA_synth_B"/>
    <property type="match status" value="1"/>
</dbReference>
<dbReference type="PROSITE" id="PS50860">
    <property type="entry name" value="AA_TRNA_LIGASE_II_ALA"/>
    <property type="match status" value="1"/>
</dbReference>
<keyword evidence="11" id="KW-0963">Cytoplasm</keyword>
<dbReference type="PRINTS" id="PR00980">
    <property type="entry name" value="TRNASYNTHALA"/>
</dbReference>
<evidence type="ECO:0000256" key="10">
    <source>
        <dbReference type="ARBA" id="ARBA00023146"/>
    </source>
</evidence>
<keyword evidence="15" id="KW-1185">Reference proteome</keyword>
<dbReference type="InterPro" id="IPR009000">
    <property type="entry name" value="Transl_B-barrel_sf"/>
</dbReference>
<evidence type="ECO:0000256" key="4">
    <source>
        <dbReference type="ARBA" id="ARBA00022723"/>
    </source>
</evidence>
<evidence type="ECO:0000256" key="8">
    <source>
        <dbReference type="ARBA" id="ARBA00022884"/>
    </source>
</evidence>
<keyword evidence="2 11" id="KW-0820">tRNA-binding</keyword>
<dbReference type="InterPro" id="IPR018164">
    <property type="entry name" value="Ala-tRNA-synth_IIc_N"/>
</dbReference>
<feature type="coiled-coil region" evidence="12">
    <location>
        <begin position="730"/>
        <end position="768"/>
    </location>
</feature>
<dbReference type="SUPFAM" id="SSF50447">
    <property type="entry name" value="Translation proteins"/>
    <property type="match status" value="1"/>
</dbReference>
<dbReference type="PANTHER" id="PTHR11777">
    <property type="entry name" value="ALANYL-TRNA SYNTHETASE"/>
    <property type="match status" value="1"/>
</dbReference>
<keyword evidence="9 11" id="KW-0648">Protein biosynthesis</keyword>
<dbReference type="InterPro" id="IPR012947">
    <property type="entry name" value="tRNA_SAD"/>
</dbReference>
<organism evidence="14 15">
    <name type="scientific">Segatella cerevisiae</name>
    <dbReference type="NCBI Taxonomy" id="2053716"/>
    <lineage>
        <taxon>Bacteria</taxon>
        <taxon>Pseudomonadati</taxon>
        <taxon>Bacteroidota</taxon>
        <taxon>Bacteroidia</taxon>
        <taxon>Bacteroidales</taxon>
        <taxon>Prevotellaceae</taxon>
        <taxon>Segatella</taxon>
    </lineage>
</organism>
<dbReference type="InterPro" id="IPR045864">
    <property type="entry name" value="aa-tRNA-synth_II/BPL/LPL"/>
</dbReference>
<dbReference type="PANTHER" id="PTHR11777:SF9">
    <property type="entry name" value="ALANINE--TRNA LIGASE, CYTOPLASMIC"/>
    <property type="match status" value="1"/>
</dbReference>
<dbReference type="InterPro" id="IPR002318">
    <property type="entry name" value="Ala-tRNA-lgiase_IIc"/>
</dbReference>
<dbReference type="CDD" id="cd00673">
    <property type="entry name" value="AlaRS_core"/>
    <property type="match status" value="1"/>
</dbReference>